<name>A0A9P6D5F2_9AGAR</name>
<feature type="region of interest" description="Disordered" evidence="1">
    <location>
        <begin position="64"/>
        <end position="100"/>
    </location>
</feature>
<organism evidence="2 3">
    <name type="scientific">Pholiota conissans</name>
    <dbReference type="NCBI Taxonomy" id="109636"/>
    <lineage>
        <taxon>Eukaryota</taxon>
        <taxon>Fungi</taxon>
        <taxon>Dikarya</taxon>
        <taxon>Basidiomycota</taxon>
        <taxon>Agaricomycotina</taxon>
        <taxon>Agaricomycetes</taxon>
        <taxon>Agaricomycetidae</taxon>
        <taxon>Agaricales</taxon>
        <taxon>Agaricineae</taxon>
        <taxon>Strophariaceae</taxon>
        <taxon>Pholiota</taxon>
    </lineage>
</organism>
<dbReference type="EMBL" id="MU155143">
    <property type="protein sequence ID" value="KAF9484464.1"/>
    <property type="molecule type" value="Genomic_DNA"/>
</dbReference>
<dbReference type="OrthoDB" id="10261040at2759"/>
<protein>
    <submittedName>
        <fullName evidence="2">Uncharacterized protein</fullName>
    </submittedName>
</protein>
<dbReference type="Proteomes" id="UP000807469">
    <property type="component" value="Unassembled WGS sequence"/>
</dbReference>
<evidence type="ECO:0000256" key="1">
    <source>
        <dbReference type="SAM" id="MobiDB-lite"/>
    </source>
</evidence>
<evidence type="ECO:0000313" key="2">
    <source>
        <dbReference type="EMBL" id="KAF9484464.1"/>
    </source>
</evidence>
<dbReference type="AlphaFoldDB" id="A0A9P6D5F2"/>
<evidence type="ECO:0000313" key="3">
    <source>
        <dbReference type="Proteomes" id="UP000807469"/>
    </source>
</evidence>
<proteinExistence type="predicted"/>
<keyword evidence="3" id="KW-1185">Reference proteome</keyword>
<reference evidence="2" key="1">
    <citation type="submission" date="2020-11" db="EMBL/GenBank/DDBJ databases">
        <authorList>
            <consortium name="DOE Joint Genome Institute"/>
            <person name="Ahrendt S."/>
            <person name="Riley R."/>
            <person name="Andreopoulos W."/>
            <person name="Labutti K."/>
            <person name="Pangilinan J."/>
            <person name="Ruiz-Duenas F.J."/>
            <person name="Barrasa J.M."/>
            <person name="Sanchez-Garcia M."/>
            <person name="Camarero S."/>
            <person name="Miyauchi S."/>
            <person name="Serrano A."/>
            <person name="Linde D."/>
            <person name="Babiker R."/>
            <person name="Drula E."/>
            <person name="Ayuso-Fernandez I."/>
            <person name="Pacheco R."/>
            <person name="Padilla G."/>
            <person name="Ferreira P."/>
            <person name="Barriuso J."/>
            <person name="Kellner H."/>
            <person name="Castanera R."/>
            <person name="Alfaro M."/>
            <person name="Ramirez L."/>
            <person name="Pisabarro A.G."/>
            <person name="Kuo A."/>
            <person name="Tritt A."/>
            <person name="Lipzen A."/>
            <person name="He G."/>
            <person name="Yan M."/>
            <person name="Ng V."/>
            <person name="Cullen D."/>
            <person name="Martin F."/>
            <person name="Rosso M.-N."/>
            <person name="Henrissat B."/>
            <person name="Hibbett D."/>
            <person name="Martinez A.T."/>
            <person name="Grigoriev I.V."/>
        </authorList>
    </citation>
    <scope>NUCLEOTIDE SEQUENCE</scope>
    <source>
        <strain evidence="2">CIRM-BRFM 674</strain>
    </source>
</reference>
<accession>A0A9P6D5F2</accession>
<gene>
    <name evidence="2" type="ORF">BDN70DRAFT_928340</name>
</gene>
<comment type="caution">
    <text evidence="2">The sequence shown here is derived from an EMBL/GenBank/DDBJ whole genome shotgun (WGS) entry which is preliminary data.</text>
</comment>
<sequence>MTERLKEQIEQLEALHTRLGQVRQVPPALLQMRTSTGDEFRVVKEIGEVVMSEPVQAALHQARESLERDGASGIGTEVRRENRKRRRAPSPENYTEERRTPTVLLPRRPEPAVPLGELGAWARAWNETHATAKMRIKGRVVRLALADVMTVYMGVGVGRAGEVVVETIRAFGPREGGGGRGESKYEVYGTVSQQLGRGLEGGDGGDGLGTVAGHVLAYADLFVRRCGVCGRVVSHEGHVPCVVRWWDGRTWAGAHAGCDK</sequence>